<feature type="domain" description="Glycosyltransferase 2-like" evidence="1">
    <location>
        <begin position="16"/>
        <end position="112"/>
    </location>
</feature>
<evidence type="ECO:0000259" key="1">
    <source>
        <dbReference type="Pfam" id="PF00535"/>
    </source>
</evidence>
<evidence type="ECO:0000313" key="2">
    <source>
        <dbReference type="EMBL" id="ADY61754.1"/>
    </source>
</evidence>
<dbReference type="PANTHER" id="PTHR22916:SF3">
    <property type="entry name" value="UDP-GLCNAC:BETAGAL BETA-1,3-N-ACETYLGLUCOSAMINYLTRANSFERASE-LIKE PROTEIN 1"/>
    <property type="match status" value="1"/>
</dbReference>
<dbReference type="PANTHER" id="PTHR22916">
    <property type="entry name" value="GLYCOSYLTRANSFERASE"/>
    <property type="match status" value="1"/>
</dbReference>
<dbReference type="InterPro" id="IPR029044">
    <property type="entry name" value="Nucleotide-diphossugar_trans"/>
</dbReference>
<organism evidence="2 3">
    <name type="scientific">Rubinisphaera brasiliensis (strain ATCC 49424 / DSM 5305 / JCM 21570 / IAM 15109 / NBRC 103401 / IFAM 1448)</name>
    <name type="common">Planctomyces brasiliensis</name>
    <dbReference type="NCBI Taxonomy" id="756272"/>
    <lineage>
        <taxon>Bacteria</taxon>
        <taxon>Pseudomonadati</taxon>
        <taxon>Planctomycetota</taxon>
        <taxon>Planctomycetia</taxon>
        <taxon>Planctomycetales</taxon>
        <taxon>Planctomycetaceae</taxon>
        <taxon>Rubinisphaera</taxon>
    </lineage>
</organism>
<accession>F0SI52</accession>
<sequence>MIPRTPISMPDQPKVSILIPCHNAERWVAEAIQSALDQTHEPKEVIVVDDGSTDNSINVIKTFGARIRWQSQPNRGGNYTRNRLLEMASGEWVQFLDADDYLLPTKIENQLSSTYASCTNEDGIQIDCIYSPPRIATYAHDGSLLTVDCTRIDDKAPLELQWIRWQVAQTGTALWKADSLREIGGWNETYSCCQDNELTLRGIQSGLFFHLFNEPESVYRIWSTETVCRRNPEQVIQVKTTLLDEMLQWLQSNNTLTKATAAYAGQVFFELTRTLASIDISLATQYRLERIQKGHYSVSGPASSHLYTLCTSVAGFEITEHLANFSRARFPRHGWTIFRRTSLPD</sequence>
<dbReference type="Proteomes" id="UP000006860">
    <property type="component" value="Chromosome"/>
</dbReference>
<keyword evidence="3" id="KW-1185">Reference proteome</keyword>
<dbReference type="AlphaFoldDB" id="F0SI52"/>
<dbReference type="CDD" id="cd00761">
    <property type="entry name" value="Glyco_tranf_GTA_type"/>
    <property type="match status" value="1"/>
</dbReference>
<dbReference type="EMBL" id="CP002546">
    <property type="protein sequence ID" value="ADY61754.1"/>
    <property type="molecule type" value="Genomic_DNA"/>
</dbReference>
<protein>
    <submittedName>
        <fullName evidence="2">Glycosyl transferase family 2</fullName>
    </submittedName>
</protein>
<dbReference type="SUPFAM" id="SSF53448">
    <property type="entry name" value="Nucleotide-diphospho-sugar transferases"/>
    <property type="match status" value="1"/>
</dbReference>
<dbReference type="Pfam" id="PF00535">
    <property type="entry name" value="Glycos_transf_2"/>
    <property type="match status" value="1"/>
</dbReference>
<dbReference type="eggNOG" id="COG1215">
    <property type="taxonomic scope" value="Bacteria"/>
</dbReference>
<dbReference type="GO" id="GO:0016758">
    <property type="term" value="F:hexosyltransferase activity"/>
    <property type="evidence" value="ECO:0007669"/>
    <property type="project" value="UniProtKB-ARBA"/>
</dbReference>
<name>F0SI52_RUBBR</name>
<keyword evidence="2" id="KW-0808">Transferase</keyword>
<dbReference type="Gene3D" id="3.90.550.10">
    <property type="entry name" value="Spore Coat Polysaccharide Biosynthesis Protein SpsA, Chain A"/>
    <property type="match status" value="1"/>
</dbReference>
<proteinExistence type="predicted"/>
<dbReference type="KEGG" id="pbs:Plabr_4180"/>
<evidence type="ECO:0000313" key="3">
    <source>
        <dbReference type="Proteomes" id="UP000006860"/>
    </source>
</evidence>
<reference evidence="3" key="1">
    <citation type="submission" date="2011-02" db="EMBL/GenBank/DDBJ databases">
        <title>The complete genome of Planctomyces brasiliensis DSM 5305.</title>
        <authorList>
            <person name="Lucas S."/>
            <person name="Copeland A."/>
            <person name="Lapidus A."/>
            <person name="Bruce D."/>
            <person name="Goodwin L."/>
            <person name="Pitluck S."/>
            <person name="Kyrpides N."/>
            <person name="Mavromatis K."/>
            <person name="Pagani I."/>
            <person name="Ivanova N."/>
            <person name="Ovchinnikova G."/>
            <person name="Lu M."/>
            <person name="Detter J.C."/>
            <person name="Han C."/>
            <person name="Land M."/>
            <person name="Hauser L."/>
            <person name="Markowitz V."/>
            <person name="Cheng J.-F."/>
            <person name="Hugenholtz P."/>
            <person name="Woyke T."/>
            <person name="Wu D."/>
            <person name="Tindall B."/>
            <person name="Pomrenke H.G."/>
            <person name="Brambilla E."/>
            <person name="Klenk H.-P."/>
            <person name="Eisen J.A."/>
        </authorList>
    </citation>
    <scope>NUCLEOTIDE SEQUENCE [LARGE SCALE GENOMIC DNA]</scope>
    <source>
        <strain evidence="3">ATCC 49424 / DSM 5305 / JCM 21570 / NBRC 103401 / IFAM 1448</strain>
    </source>
</reference>
<dbReference type="InterPro" id="IPR001173">
    <property type="entry name" value="Glyco_trans_2-like"/>
</dbReference>
<dbReference type="OrthoDB" id="9784574at2"/>
<dbReference type="HOGENOM" id="CLU_025996_0_0_0"/>
<gene>
    <name evidence="2" type="ordered locus">Plabr_4180</name>
</gene>
<dbReference type="STRING" id="756272.Plabr_4180"/>